<sequence>MVCGSSFAEKIGMYYINCKGDTARLSKFEKSTERAGVSGCKQVCVDGRKFTRRKIMSLVKDGILHKGAEMTPIEVAIAMSIHKVLTRFVNSKDKYAILLEDDTLVRPDFVKNIDKILEALESKKKKFDVLYLYNGNFASTKSKMRNVVKVSSKIRIKEETEDHNAGGAGFLISKSFARRLIKLPIRYPYDMYMGYYFPKRVHLSVEMTDNKRGCWESPLVRQVCGGEYGTGASTQDYSVPTIDTYFKKGQRGGAEDDKTCVVCDRSDKDDEDLCGM</sequence>
<dbReference type="InterPro" id="IPR002654">
    <property type="entry name" value="Glyco_trans_25"/>
</dbReference>
<evidence type="ECO:0000259" key="1">
    <source>
        <dbReference type="Pfam" id="PF01755"/>
    </source>
</evidence>
<organism evidence="2">
    <name type="scientific">Mimivirus AB-566-O17</name>
    <dbReference type="NCBI Taxonomy" id="1988039"/>
    <lineage>
        <taxon>Viruses</taxon>
        <taxon>Varidnaviria</taxon>
        <taxon>Bamfordvirae</taxon>
        <taxon>Nucleocytoviricota</taxon>
        <taxon>Megaviricetes</taxon>
        <taxon>Imitervirales</taxon>
        <taxon>Mimiviridae</taxon>
        <taxon>Megamimivirinae</taxon>
        <taxon>Mimivirus</taxon>
    </lineage>
</organism>
<dbReference type="GO" id="GO:0016740">
    <property type="term" value="F:transferase activity"/>
    <property type="evidence" value="ECO:0007669"/>
    <property type="project" value="UniProtKB-KW"/>
</dbReference>
<name>A0A1X9VNT6_9VIRU</name>
<dbReference type="EMBL" id="KY565521">
    <property type="protein sequence ID" value="ARR74979.1"/>
    <property type="molecule type" value="Genomic_DNA"/>
</dbReference>
<dbReference type="Gene3D" id="3.90.550.50">
    <property type="match status" value="1"/>
</dbReference>
<evidence type="ECO:0000313" key="2">
    <source>
        <dbReference type="EMBL" id="ARR74979.1"/>
    </source>
</evidence>
<accession>A0A1X9VNT6</accession>
<dbReference type="SUPFAM" id="SSF53448">
    <property type="entry name" value="Nucleotide-diphospho-sugar transferases"/>
    <property type="match status" value="1"/>
</dbReference>
<reference evidence="2" key="1">
    <citation type="journal article" date="2017" name="ISME J.">
        <title>Genomic exploration of individual giant ocean viruses.</title>
        <authorList>
            <person name="Wilson W.H."/>
            <person name="Gilg I.C."/>
            <person name="Moniruzzaman M."/>
            <person name="Field E.K."/>
            <person name="Koren S."/>
            <person name="LeCleir G.R."/>
            <person name="Martinez Martinez J."/>
            <person name="Poulton N.J."/>
            <person name="Swan B.K."/>
            <person name="Stepanauskas R."/>
            <person name="Wilhelm S.W."/>
        </authorList>
    </citation>
    <scope>NUCLEOTIDE SEQUENCE</scope>
</reference>
<dbReference type="InterPro" id="IPR029044">
    <property type="entry name" value="Nucleotide-diphossugar_trans"/>
</dbReference>
<proteinExistence type="predicted"/>
<gene>
    <name evidence="2" type="ORF">SAGO17_0060</name>
</gene>
<dbReference type="Pfam" id="PF01755">
    <property type="entry name" value="Glyco_transf_25"/>
    <property type="match status" value="1"/>
</dbReference>
<feature type="domain" description="Glycosyl transferase family 25" evidence="1">
    <location>
        <begin position="14"/>
        <end position="193"/>
    </location>
</feature>
<keyword evidence="2" id="KW-0808">Transferase</keyword>
<protein>
    <submittedName>
        <fullName evidence="2">Putative glycosyltransferase</fullName>
    </submittedName>
</protein>